<accession>A0A6B2NXB0</accession>
<dbReference type="InterPro" id="IPR000835">
    <property type="entry name" value="HTH_MarR-typ"/>
</dbReference>
<dbReference type="RefSeq" id="WP_164132395.1">
    <property type="nucleotide sequence ID" value="NZ_JAAGOX010000054.1"/>
</dbReference>
<protein>
    <submittedName>
        <fullName evidence="5">MarR family transcriptional regulator</fullName>
    </submittedName>
</protein>
<evidence type="ECO:0000256" key="3">
    <source>
        <dbReference type="ARBA" id="ARBA00023163"/>
    </source>
</evidence>
<dbReference type="InterPro" id="IPR036388">
    <property type="entry name" value="WH-like_DNA-bd_sf"/>
</dbReference>
<proteinExistence type="predicted"/>
<evidence type="ECO:0000256" key="1">
    <source>
        <dbReference type="ARBA" id="ARBA00023015"/>
    </source>
</evidence>
<dbReference type="AlphaFoldDB" id="A0A6B2NXB0"/>
<keyword evidence="2" id="KW-0238">DNA-binding</keyword>
<dbReference type="PROSITE" id="PS01117">
    <property type="entry name" value="HTH_MARR_1"/>
    <property type="match status" value="1"/>
</dbReference>
<dbReference type="Pfam" id="PF01047">
    <property type="entry name" value="MarR"/>
    <property type="match status" value="1"/>
</dbReference>
<name>A0A6B2NXB0_9RHOB</name>
<dbReference type="PRINTS" id="PR00598">
    <property type="entry name" value="HTHMARR"/>
</dbReference>
<dbReference type="Gene3D" id="1.10.10.10">
    <property type="entry name" value="Winged helix-like DNA-binding domain superfamily/Winged helix DNA-binding domain"/>
    <property type="match status" value="1"/>
</dbReference>
<organism evidence="5">
    <name type="scientific">Ruegeria sp. PrR005</name>
    <dbReference type="NCBI Taxonomy" id="2706882"/>
    <lineage>
        <taxon>Bacteria</taxon>
        <taxon>Pseudomonadati</taxon>
        <taxon>Pseudomonadota</taxon>
        <taxon>Alphaproteobacteria</taxon>
        <taxon>Rhodobacterales</taxon>
        <taxon>Roseobacteraceae</taxon>
        <taxon>Ruegeria</taxon>
    </lineage>
</organism>
<keyword evidence="3" id="KW-0804">Transcription</keyword>
<keyword evidence="1" id="KW-0805">Transcription regulation</keyword>
<dbReference type="GO" id="GO:0003677">
    <property type="term" value="F:DNA binding"/>
    <property type="evidence" value="ECO:0007669"/>
    <property type="project" value="UniProtKB-KW"/>
</dbReference>
<sequence length="143" mass="15805">MDQFQHNSAGYLANHMARLFAAGLARRIQPLGLAPAQFMVLLELWHSDGRTQADLTAALDVEQATMANTLKRMERDGLIRRLPSEEDRRARLIHLTDRARALEAEAKAAAGAQNAQALAGLDEAERATFTALMRRVIGNMQRG</sequence>
<dbReference type="InterPro" id="IPR036390">
    <property type="entry name" value="WH_DNA-bd_sf"/>
</dbReference>
<dbReference type="PANTHER" id="PTHR42756">
    <property type="entry name" value="TRANSCRIPTIONAL REGULATOR, MARR"/>
    <property type="match status" value="1"/>
</dbReference>
<comment type="caution">
    <text evidence="5">The sequence shown here is derived from an EMBL/GenBank/DDBJ whole genome shotgun (WGS) entry which is preliminary data.</text>
</comment>
<evidence type="ECO:0000259" key="4">
    <source>
        <dbReference type="PROSITE" id="PS50995"/>
    </source>
</evidence>
<dbReference type="SUPFAM" id="SSF46785">
    <property type="entry name" value="Winged helix' DNA-binding domain"/>
    <property type="match status" value="1"/>
</dbReference>
<feature type="domain" description="HTH marR-type" evidence="4">
    <location>
        <begin position="6"/>
        <end position="138"/>
    </location>
</feature>
<dbReference type="PROSITE" id="PS50995">
    <property type="entry name" value="HTH_MARR_2"/>
    <property type="match status" value="1"/>
</dbReference>
<evidence type="ECO:0000256" key="2">
    <source>
        <dbReference type="ARBA" id="ARBA00023125"/>
    </source>
</evidence>
<dbReference type="SMART" id="SM00347">
    <property type="entry name" value="HTH_MARR"/>
    <property type="match status" value="1"/>
</dbReference>
<reference evidence="5" key="1">
    <citation type="submission" date="2020-02" db="EMBL/GenBank/DDBJ databases">
        <title>Delineation of the pyrene-degrading pathway in Roseobacter clade bacteria by genomic analysis.</title>
        <authorList>
            <person name="Zhou H."/>
            <person name="Wang H."/>
        </authorList>
    </citation>
    <scope>NUCLEOTIDE SEQUENCE</scope>
    <source>
        <strain evidence="5">PrR005</strain>
    </source>
</reference>
<evidence type="ECO:0000313" key="5">
    <source>
        <dbReference type="EMBL" id="NDW47383.1"/>
    </source>
</evidence>
<gene>
    <name evidence="5" type="ORF">G0P99_20765</name>
</gene>
<dbReference type="EMBL" id="JAAGOX010000054">
    <property type="protein sequence ID" value="NDW47383.1"/>
    <property type="molecule type" value="Genomic_DNA"/>
</dbReference>
<dbReference type="InterPro" id="IPR023187">
    <property type="entry name" value="Tscrpt_reg_MarR-type_CS"/>
</dbReference>
<dbReference type="PANTHER" id="PTHR42756:SF1">
    <property type="entry name" value="TRANSCRIPTIONAL REPRESSOR OF EMRAB OPERON"/>
    <property type="match status" value="1"/>
</dbReference>
<dbReference type="GO" id="GO:0003700">
    <property type="term" value="F:DNA-binding transcription factor activity"/>
    <property type="evidence" value="ECO:0007669"/>
    <property type="project" value="InterPro"/>
</dbReference>